<dbReference type="Proteomes" id="UP001433268">
    <property type="component" value="Unassembled WGS sequence"/>
</dbReference>
<evidence type="ECO:0000313" key="2">
    <source>
        <dbReference type="EMBL" id="KAK8074584.1"/>
    </source>
</evidence>
<sequence length="150" mass="16854">MYHQYMESRNLGHVAGTYAFIAETLDLIPMDGRSDFLYRVDPILLGTHTSIQALSTKPTRTALGDLLLHLQNDKINFTTLMKEVDKLAFYQGQAKKPRKSGKQKGKSKGKSKGKAKNKNKATKVRLTLPEGVMRYVESIERLCKELAPDA</sequence>
<feature type="compositionally biased region" description="Basic residues" evidence="1">
    <location>
        <begin position="95"/>
        <end position="123"/>
    </location>
</feature>
<name>A0ABR1VXI2_9PEZI</name>
<dbReference type="RefSeq" id="XP_066665524.1">
    <property type="nucleotide sequence ID" value="XM_066813562.1"/>
</dbReference>
<dbReference type="EMBL" id="JAQQWN010000007">
    <property type="protein sequence ID" value="KAK8074584.1"/>
    <property type="molecule type" value="Genomic_DNA"/>
</dbReference>
<reference evidence="2 3" key="1">
    <citation type="submission" date="2023-01" db="EMBL/GenBank/DDBJ databases">
        <title>Analysis of 21 Apiospora genomes using comparative genomics revels a genus with tremendous synthesis potential of carbohydrate active enzymes and secondary metabolites.</title>
        <authorList>
            <person name="Sorensen T."/>
        </authorList>
    </citation>
    <scope>NUCLEOTIDE SEQUENCE [LARGE SCALE GENOMIC DNA]</scope>
    <source>
        <strain evidence="2 3">CBS 114990</strain>
    </source>
</reference>
<keyword evidence="3" id="KW-1185">Reference proteome</keyword>
<organism evidence="2 3">
    <name type="scientific">Apiospora hydei</name>
    <dbReference type="NCBI Taxonomy" id="1337664"/>
    <lineage>
        <taxon>Eukaryota</taxon>
        <taxon>Fungi</taxon>
        <taxon>Dikarya</taxon>
        <taxon>Ascomycota</taxon>
        <taxon>Pezizomycotina</taxon>
        <taxon>Sordariomycetes</taxon>
        <taxon>Xylariomycetidae</taxon>
        <taxon>Amphisphaeriales</taxon>
        <taxon>Apiosporaceae</taxon>
        <taxon>Apiospora</taxon>
    </lineage>
</organism>
<evidence type="ECO:0000313" key="3">
    <source>
        <dbReference type="Proteomes" id="UP001433268"/>
    </source>
</evidence>
<proteinExistence type="predicted"/>
<feature type="region of interest" description="Disordered" evidence="1">
    <location>
        <begin position="91"/>
        <end position="125"/>
    </location>
</feature>
<dbReference type="GeneID" id="92046622"/>
<gene>
    <name evidence="2" type="ORF">PG997_009247</name>
</gene>
<accession>A0ABR1VXI2</accession>
<evidence type="ECO:0000256" key="1">
    <source>
        <dbReference type="SAM" id="MobiDB-lite"/>
    </source>
</evidence>
<protein>
    <submittedName>
        <fullName evidence="2">Uncharacterized protein</fullName>
    </submittedName>
</protein>
<comment type="caution">
    <text evidence="2">The sequence shown here is derived from an EMBL/GenBank/DDBJ whole genome shotgun (WGS) entry which is preliminary data.</text>
</comment>